<feature type="transmembrane region" description="Helical" evidence="6">
    <location>
        <begin position="296"/>
        <end position="329"/>
    </location>
</feature>
<dbReference type="OrthoDB" id="9762833at2"/>
<dbReference type="NCBIfam" id="NF037979">
    <property type="entry name" value="Na_transp"/>
    <property type="match status" value="1"/>
</dbReference>
<evidence type="ECO:0000256" key="3">
    <source>
        <dbReference type="ARBA" id="ARBA00022692"/>
    </source>
</evidence>
<evidence type="ECO:0000256" key="4">
    <source>
        <dbReference type="ARBA" id="ARBA00022989"/>
    </source>
</evidence>
<dbReference type="SUPFAM" id="SSF161070">
    <property type="entry name" value="SNF-like"/>
    <property type="match status" value="1"/>
</dbReference>
<dbReference type="CDD" id="cd10336">
    <property type="entry name" value="SLC6sbd_Tyt1-Like"/>
    <property type="match status" value="1"/>
</dbReference>
<evidence type="ECO:0000256" key="6">
    <source>
        <dbReference type="SAM" id="Phobius"/>
    </source>
</evidence>
<dbReference type="RefSeq" id="WP_129077437.1">
    <property type="nucleotide sequence ID" value="NZ_QOUX01000023.1"/>
</dbReference>
<dbReference type="InterPro" id="IPR047218">
    <property type="entry name" value="YocR/YhdH-like"/>
</dbReference>
<gene>
    <name evidence="7" type="ORF">DS745_06390</name>
</gene>
<protein>
    <submittedName>
        <fullName evidence="7">Sodium-dependent transporter</fullName>
    </submittedName>
</protein>
<evidence type="ECO:0000256" key="1">
    <source>
        <dbReference type="ARBA" id="ARBA00004141"/>
    </source>
</evidence>
<dbReference type="InterPro" id="IPR000175">
    <property type="entry name" value="Na/ntran_symport"/>
</dbReference>
<feature type="transmembrane region" description="Helical" evidence="6">
    <location>
        <begin position="83"/>
        <end position="105"/>
    </location>
</feature>
<feature type="transmembrane region" description="Helical" evidence="6">
    <location>
        <begin position="383"/>
        <end position="401"/>
    </location>
</feature>
<dbReference type="PANTHER" id="PTHR42948:SF1">
    <property type="entry name" value="TRANSPORTER"/>
    <property type="match status" value="1"/>
</dbReference>
<feature type="transmembrane region" description="Helical" evidence="6">
    <location>
        <begin position="341"/>
        <end position="363"/>
    </location>
</feature>
<comment type="caution">
    <text evidence="7">The sequence shown here is derived from an EMBL/GenBank/DDBJ whole genome shotgun (WGS) entry which is preliminary data.</text>
</comment>
<keyword evidence="5 6" id="KW-0472">Membrane</keyword>
<evidence type="ECO:0000256" key="2">
    <source>
        <dbReference type="ARBA" id="ARBA00022448"/>
    </source>
</evidence>
<keyword evidence="2" id="KW-0813">Transport</keyword>
<feature type="transmembrane region" description="Helical" evidence="6">
    <location>
        <begin position="422"/>
        <end position="441"/>
    </location>
</feature>
<dbReference type="Proteomes" id="UP000290649">
    <property type="component" value="Unassembled WGS sequence"/>
</dbReference>
<reference evidence="7 8" key="1">
    <citation type="journal article" date="2019" name="Int. J. Syst. Evol. Microbiol.">
        <title>Anaerobacillus alkaliphilus sp. nov., a novel alkaliphilic and moderately halophilic bacterium.</title>
        <authorList>
            <person name="Borsodi A.K."/>
            <person name="Aszalos J.M."/>
            <person name="Bihari P."/>
            <person name="Nagy I."/>
            <person name="Schumann P."/>
            <person name="Sproer C."/>
            <person name="Kovacs A.L."/>
            <person name="Boka K."/>
            <person name="Dobosy P."/>
            <person name="Ovari M."/>
            <person name="Szili-Kovacs T."/>
            <person name="Toth E."/>
        </authorList>
    </citation>
    <scope>NUCLEOTIDE SEQUENCE [LARGE SCALE GENOMIC DNA]</scope>
    <source>
        <strain evidence="7 8">B16-10</strain>
    </source>
</reference>
<dbReference type="AlphaFoldDB" id="A0A4Q0VUX2"/>
<keyword evidence="8" id="KW-1185">Reference proteome</keyword>
<dbReference type="InterPro" id="IPR037272">
    <property type="entry name" value="SNS_sf"/>
</dbReference>
<feature type="transmembrane region" description="Helical" evidence="6">
    <location>
        <begin position="144"/>
        <end position="162"/>
    </location>
</feature>
<evidence type="ECO:0000313" key="8">
    <source>
        <dbReference type="Proteomes" id="UP000290649"/>
    </source>
</evidence>
<evidence type="ECO:0000256" key="5">
    <source>
        <dbReference type="ARBA" id="ARBA00023136"/>
    </source>
</evidence>
<name>A0A4Q0VUX2_9BACI</name>
<dbReference type="PANTHER" id="PTHR42948">
    <property type="entry name" value="TRANSPORTER"/>
    <property type="match status" value="1"/>
</dbReference>
<proteinExistence type="predicted"/>
<feature type="transmembrane region" description="Helical" evidence="6">
    <location>
        <begin position="40"/>
        <end position="63"/>
    </location>
</feature>
<organism evidence="7 8">
    <name type="scientific">Anaerobacillus alkaliphilus</name>
    <dbReference type="NCBI Taxonomy" id="1548597"/>
    <lineage>
        <taxon>Bacteria</taxon>
        <taxon>Bacillati</taxon>
        <taxon>Bacillota</taxon>
        <taxon>Bacilli</taxon>
        <taxon>Bacillales</taxon>
        <taxon>Bacillaceae</taxon>
        <taxon>Anaerobacillus</taxon>
    </lineage>
</organism>
<dbReference type="EMBL" id="QOUX01000023">
    <property type="protein sequence ID" value="RXJ02594.1"/>
    <property type="molecule type" value="Genomic_DNA"/>
</dbReference>
<dbReference type="Pfam" id="PF00209">
    <property type="entry name" value="SNF"/>
    <property type="match status" value="2"/>
</dbReference>
<comment type="subcellular location">
    <subcellularLocation>
        <location evidence="1">Membrane</location>
        <topology evidence="1">Multi-pass membrane protein</topology>
    </subcellularLocation>
</comment>
<keyword evidence="4 6" id="KW-1133">Transmembrane helix</keyword>
<dbReference type="PROSITE" id="PS50267">
    <property type="entry name" value="NA_NEUROTRAN_SYMP_3"/>
    <property type="match status" value="1"/>
</dbReference>
<feature type="transmembrane region" description="Helical" evidence="6">
    <location>
        <begin position="214"/>
        <end position="238"/>
    </location>
</feature>
<feature type="transmembrane region" description="Helical" evidence="6">
    <location>
        <begin position="250"/>
        <end position="276"/>
    </location>
</feature>
<dbReference type="GO" id="GO:0016020">
    <property type="term" value="C:membrane"/>
    <property type="evidence" value="ECO:0007669"/>
    <property type="project" value="UniProtKB-SubCell"/>
</dbReference>
<accession>A0A4Q0VUX2</accession>
<dbReference type="PRINTS" id="PR00176">
    <property type="entry name" value="NANEUSMPORT"/>
</dbReference>
<keyword evidence="3 6" id="KW-0812">Transmembrane</keyword>
<evidence type="ECO:0000313" key="7">
    <source>
        <dbReference type="EMBL" id="RXJ02594.1"/>
    </source>
</evidence>
<sequence>MSKNQWSSKLGFILAAAGSAIGLGAIWKLPYVAGTNGGGAFFLIYLVFIIFLGAPLLISEFIIGRKTQKEAISAYRSIAPNTYWHWIGKLGVCTSIILLSFYSVVGGWVVNYFLRSLTGSLSGLELKEYQQLFGTIISNPTQAVAAHLIFIFLTIIIVQGGVQKGIERATKVMMPTLFVLFIFLVFRSLTLEGALEGVRFILMPNFSDVTSKTFLFALGQAFFALSLGISTMVTYSSYLPKGESLPRSVASVVGLTILISLLAGLAIFPAVFAFGFEPTEGPSLIFTVLPAVFNEMAFGSLFIVFFLALLLFATLTSSISLLEIIVASLTKGRNDLRQKKAWTAGLLIFVLGIPSALSFGLLAEFSFFGRTFFDLLDYLVSNFLLPLGALFVAIFIANKLTKEELYNEMSQGSSITFSIFKLWYFLIRYIVPTAIFLVIVLR</sequence>
<feature type="transmembrane region" description="Helical" evidence="6">
    <location>
        <begin position="174"/>
        <end position="194"/>
    </location>
</feature>